<evidence type="ECO:0000256" key="5">
    <source>
        <dbReference type="ARBA" id="ARBA00022692"/>
    </source>
</evidence>
<feature type="transmembrane region" description="Helical" evidence="10">
    <location>
        <begin position="190"/>
        <end position="208"/>
    </location>
</feature>
<evidence type="ECO:0000256" key="4">
    <source>
        <dbReference type="ARBA" id="ARBA00022679"/>
    </source>
</evidence>
<accession>A0A9D1CR94</accession>
<dbReference type="AlphaFoldDB" id="A0A9D1CR94"/>
<keyword evidence="3 9" id="KW-1003">Cell membrane</keyword>
<evidence type="ECO:0000313" key="12">
    <source>
        <dbReference type="Proteomes" id="UP000886887"/>
    </source>
</evidence>
<dbReference type="InterPro" id="IPR028362">
    <property type="entry name" value="AlgI"/>
</dbReference>
<evidence type="ECO:0000256" key="1">
    <source>
        <dbReference type="ARBA" id="ARBA00004651"/>
    </source>
</evidence>
<evidence type="ECO:0000256" key="10">
    <source>
        <dbReference type="SAM" id="Phobius"/>
    </source>
</evidence>
<dbReference type="PANTHER" id="PTHR13285">
    <property type="entry name" value="ACYLTRANSFERASE"/>
    <property type="match status" value="1"/>
</dbReference>
<dbReference type="Proteomes" id="UP000886887">
    <property type="component" value="Unassembled WGS sequence"/>
</dbReference>
<comment type="caution">
    <text evidence="11">The sequence shown here is derived from an EMBL/GenBank/DDBJ whole genome shotgun (WGS) entry which is preliminary data.</text>
</comment>
<evidence type="ECO:0000256" key="6">
    <source>
        <dbReference type="ARBA" id="ARBA00022989"/>
    </source>
</evidence>
<keyword evidence="5 10" id="KW-0812">Transmembrane</keyword>
<dbReference type="GO" id="GO:0016746">
    <property type="term" value="F:acyltransferase activity"/>
    <property type="evidence" value="ECO:0007669"/>
    <property type="project" value="UniProtKB-KW"/>
</dbReference>
<dbReference type="InterPro" id="IPR024194">
    <property type="entry name" value="Ac/AlaTfrase_AlgI/DltB"/>
</dbReference>
<name>A0A9D1CR94_9FIRM</name>
<evidence type="ECO:0000313" key="11">
    <source>
        <dbReference type="EMBL" id="HIQ72337.1"/>
    </source>
</evidence>
<feature type="transmembrane region" description="Helical" evidence="10">
    <location>
        <begin position="120"/>
        <end position="138"/>
    </location>
</feature>
<reference evidence="11" key="2">
    <citation type="journal article" date="2021" name="PeerJ">
        <title>Extensive microbial diversity within the chicken gut microbiome revealed by metagenomics and culture.</title>
        <authorList>
            <person name="Gilroy R."/>
            <person name="Ravi A."/>
            <person name="Getino M."/>
            <person name="Pursley I."/>
            <person name="Horton D.L."/>
            <person name="Alikhan N.F."/>
            <person name="Baker D."/>
            <person name="Gharbi K."/>
            <person name="Hall N."/>
            <person name="Watson M."/>
            <person name="Adriaenssens E.M."/>
            <person name="Foster-Nyarko E."/>
            <person name="Jarju S."/>
            <person name="Secka A."/>
            <person name="Antonio M."/>
            <person name="Oren A."/>
            <person name="Chaudhuri R.R."/>
            <person name="La Ragione R."/>
            <person name="Hildebrand F."/>
            <person name="Pallen M.J."/>
        </authorList>
    </citation>
    <scope>NUCLEOTIDE SEQUENCE</scope>
    <source>
        <strain evidence="11">ChiSxjej2B14-6234</strain>
    </source>
</reference>
<dbReference type="Pfam" id="PF03062">
    <property type="entry name" value="MBOAT"/>
    <property type="match status" value="1"/>
</dbReference>
<protein>
    <submittedName>
        <fullName evidence="11">MBOAT family protein</fullName>
    </submittedName>
</protein>
<feature type="transmembrane region" description="Helical" evidence="10">
    <location>
        <begin position="451"/>
        <end position="475"/>
    </location>
</feature>
<comment type="similarity">
    <text evidence="2 9">Belongs to the membrane-bound acyltransferase family.</text>
</comment>
<dbReference type="GO" id="GO:0042121">
    <property type="term" value="P:alginic acid biosynthetic process"/>
    <property type="evidence" value="ECO:0007669"/>
    <property type="project" value="InterPro"/>
</dbReference>
<feature type="transmembrane region" description="Helical" evidence="10">
    <location>
        <begin position="419"/>
        <end position="439"/>
    </location>
</feature>
<feature type="transmembrane region" description="Helical" evidence="10">
    <location>
        <begin position="54"/>
        <end position="73"/>
    </location>
</feature>
<keyword evidence="8 9" id="KW-0012">Acyltransferase</keyword>
<dbReference type="EMBL" id="DVFJ01000033">
    <property type="protein sequence ID" value="HIQ72337.1"/>
    <property type="molecule type" value="Genomic_DNA"/>
</dbReference>
<feature type="transmembrane region" description="Helical" evidence="10">
    <location>
        <begin position="80"/>
        <end position="100"/>
    </location>
</feature>
<dbReference type="InterPro" id="IPR004299">
    <property type="entry name" value="MBOAT_fam"/>
</dbReference>
<evidence type="ECO:0000256" key="3">
    <source>
        <dbReference type="ARBA" id="ARBA00022475"/>
    </source>
</evidence>
<evidence type="ECO:0000256" key="2">
    <source>
        <dbReference type="ARBA" id="ARBA00010323"/>
    </source>
</evidence>
<keyword evidence="7 9" id="KW-0472">Membrane</keyword>
<comment type="subcellular location">
    <subcellularLocation>
        <location evidence="1">Cell membrane</location>
        <topology evidence="1">Multi-pass membrane protein</topology>
    </subcellularLocation>
</comment>
<dbReference type="PIRSF" id="PIRSF500217">
    <property type="entry name" value="AlgI"/>
    <property type="match status" value="1"/>
</dbReference>
<dbReference type="InterPro" id="IPR051085">
    <property type="entry name" value="MB_O-acyltransferase"/>
</dbReference>
<dbReference type="PANTHER" id="PTHR13285:SF23">
    <property type="entry name" value="TEICHOIC ACID D-ALANYLTRANSFERASE"/>
    <property type="match status" value="1"/>
</dbReference>
<gene>
    <name evidence="11" type="ORF">IAB73_09045</name>
</gene>
<feature type="transmembrane region" description="Helical" evidence="10">
    <location>
        <begin position="387"/>
        <end position="407"/>
    </location>
</feature>
<feature type="transmembrane region" description="Helical" evidence="10">
    <location>
        <begin position="6"/>
        <end position="23"/>
    </location>
</feature>
<feature type="transmembrane region" description="Helical" evidence="10">
    <location>
        <begin position="357"/>
        <end position="375"/>
    </location>
</feature>
<reference evidence="11" key="1">
    <citation type="submission" date="2020-10" db="EMBL/GenBank/DDBJ databases">
        <authorList>
            <person name="Gilroy R."/>
        </authorList>
    </citation>
    <scope>NUCLEOTIDE SEQUENCE</scope>
    <source>
        <strain evidence="11">ChiSxjej2B14-6234</strain>
    </source>
</reference>
<dbReference type="PIRSF" id="PIRSF016636">
    <property type="entry name" value="AlgI_DltB"/>
    <property type="match status" value="1"/>
</dbReference>
<evidence type="ECO:0000256" key="9">
    <source>
        <dbReference type="PIRNR" id="PIRNR016636"/>
    </source>
</evidence>
<feature type="transmembrane region" description="Helical" evidence="10">
    <location>
        <begin position="150"/>
        <end position="170"/>
    </location>
</feature>
<dbReference type="GO" id="GO:0005886">
    <property type="term" value="C:plasma membrane"/>
    <property type="evidence" value="ECO:0007669"/>
    <property type="project" value="UniProtKB-SubCell"/>
</dbReference>
<feature type="transmembrane region" description="Helical" evidence="10">
    <location>
        <begin position="314"/>
        <end position="337"/>
    </location>
</feature>
<proteinExistence type="inferred from homology"/>
<organism evidence="11 12">
    <name type="scientific">Candidatus Onthenecus intestinigallinarum</name>
    <dbReference type="NCBI Taxonomy" id="2840875"/>
    <lineage>
        <taxon>Bacteria</taxon>
        <taxon>Bacillati</taxon>
        <taxon>Bacillota</taxon>
        <taxon>Clostridia</taxon>
        <taxon>Eubacteriales</taxon>
        <taxon>Candidatus Onthenecus</taxon>
    </lineage>
</organism>
<sequence>MLFNSYVFILAFLPVTLVGYFGLGRLCKRLPLNKVWLVGCSLVFYAYFNVRYLPIIVLSILVNYALSQGMLTVRSQGVRRLLLGLGLAGNLGVLGYYKYYDFFVENLNALAGTSFVLHHLVLPLGISFFTFQQLSYVIDSYKRTVPRYNILDYALFVTFFPQLIAGPIVLHSEIVPQFADPENRRFRFDNFAPGLYAFALGLFKKVIVADTFAQVAEWGFATGQALNTPEAWLVALGYTFQLYFDFSGYCDMALGLGKMFNIRITQNFNSPYKSLDIKEFWQRWHMTLSRFFTTYVYFPLGGSRRGLARTCVNLMVVFLVSGLWHGAGWLFVLWGGLHGLMSVLYRLFRRPYDRLHPALRWLITFLFVTVAWVFFRAETMDSAMTVLRAMFSMDFGAINATVTNVFATPLNLHPGYNAIMTQLWYALALAGVLGLPNTYELTDRFQPTLGRAALTVVLLVACVLSLSGVSVFLYYNF</sequence>
<keyword evidence="6 10" id="KW-1133">Transmembrane helix</keyword>
<keyword evidence="4 9" id="KW-0808">Transferase</keyword>
<evidence type="ECO:0000256" key="8">
    <source>
        <dbReference type="ARBA" id="ARBA00023315"/>
    </source>
</evidence>
<evidence type="ECO:0000256" key="7">
    <source>
        <dbReference type="ARBA" id="ARBA00023136"/>
    </source>
</evidence>